<keyword evidence="3 6" id="KW-0560">Oxidoreductase</keyword>
<dbReference type="EC" id="1.7.1.17" evidence="6"/>
<protein>
    <recommendedName>
        <fullName evidence="6">FMN dependent NADH:quinone oxidoreductase</fullName>
        <ecNumber evidence="6">1.6.5.-</ecNumber>
    </recommendedName>
    <alternativeName>
        <fullName evidence="6">Azo-dye reductase</fullName>
    </alternativeName>
    <alternativeName>
        <fullName evidence="6">FMN-dependent NADH-azo compound oxidoreductase</fullName>
    </alternativeName>
    <alternativeName>
        <fullName evidence="6">FMN-dependent NADH-azoreductase</fullName>
        <ecNumber evidence="6">1.7.1.17</ecNumber>
    </alternativeName>
</protein>
<evidence type="ECO:0000256" key="1">
    <source>
        <dbReference type="ARBA" id="ARBA00022630"/>
    </source>
</evidence>
<dbReference type="GO" id="GO:0016652">
    <property type="term" value="F:oxidoreductase activity, acting on NAD(P)H as acceptor"/>
    <property type="evidence" value="ECO:0007669"/>
    <property type="project" value="UniProtKB-UniRule"/>
</dbReference>
<name>A0AB39IXI0_9GAMM</name>
<keyword evidence="2 6" id="KW-0288">FMN</keyword>
<dbReference type="EMBL" id="CP162670">
    <property type="protein sequence ID" value="XDL25507.1"/>
    <property type="molecule type" value="Genomic_DNA"/>
</dbReference>
<sequence>MNILHIDSSILADGSVTRQLSAEVIEQLTLRYPDAALSYRDVVAQEIRHLTGPIVAGFRQVDTATLQEHQLSEQLVSEFLASDVIVIGAPMYNFSVSSQLKAWLDRIAQAGRTFKYTETGPVGLSAGRKVIIVSARGGFYGKPPFASLDFQERYLQAFFGFLGIHDVYFIRAEGASKGDEIKNREIENARSSIQSVINTLAV</sequence>
<evidence type="ECO:0000256" key="2">
    <source>
        <dbReference type="ARBA" id="ARBA00022643"/>
    </source>
</evidence>
<comment type="catalytic activity">
    <reaction evidence="5">
        <text>N,N-dimethyl-1,4-phenylenediamine + anthranilate + 2 NAD(+) = 2-(4-dimethylaminophenyl)diazenylbenzoate + 2 NADH + 2 H(+)</text>
        <dbReference type="Rhea" id="RHEA:55872"/>
        <dbReference type="ChEBI" id="CHEBI:15378"/>
        <dbReference type="ChEBI" id="CHEBI:15783"/>
        <dbReference type="ChEBI" id="CHEBI:16567"/>
        <dbReference type="ChEBI" id="CHEBI:57540"/>
        <dbReference type="ChEBI" id="CHEBI:57945"/>
        <dbReference type="ChEBI" id="CHEBI:71579"/>
        <dbReference type="EC" id="1.7.1.17"/>
    </reaction>
    <physiologicalReaction direction="right-to-left" evidence="5">
        <dbReference type="Rhea" id="RHEA:55874"/>
    </physiologicalReaction>
</comment>
<evidence type="ECO:0000256" key="3">
    <source>
        <dbReference type="ARBA" id="ARBA00023002"/>
    </source>
</evidence>
<dbReference type="InterPro" id="IPR003680">
    <property type="entry name" value="Flavodoxin_fold"/>
</dbReference>
<comment type="function">
    <text evidence="6">Also exhibits azoreductase activity. Catalyzes the reductive cleavage of the azo bond in aromatic azo compounds to the corresponding amines.</text>
</comment>
<dbReference type="PANTHER" id="PTHR43741:SF4">
    <property type="entry name" value="FMN-DEPENDENT NADH:QUINONE OXIDOREDUCTASE"/>
    <property type="match status" value="1"/>
</dbReference>
<feature type="binding site" evidence="6">
    <location>
        <position position="9"/>
    </location>
    <ligand>
        <name>FMN</name>
        <dbReference type="ChEBI" id="CHEBI:58210"/>
    </ligand>
</feature>
<dbReference type="RefSeq" id="WP_226093592.1">
    <property type="nucleotide sequence ID" value="NZ_CP162670.1"/>
</dbReference>
<dbReference type="HAMAP" id="MF_01216">
    <property type="entry name" value="Azoreductase_type1"/>
    <property type="match status" value="1"/>
</dbReference>
<keyword evidence="1 6" id="KW-0285">Flavoprotein</keyword>
<dbReference type="InterPro" id="IPR050104">
    <property type="entry name" value="FMN-dep_NADH:Q_OxRdtase_AzoR1"/>
</dbReference>
<evidence type="ECO:0000313" key="8">
    <source>
        <dbReference type="EMBL" id="XDL25507.1"/>
    </source>
</evidence>
<evidence type="ECO:0000256" key="4">
    <source>
        <dbReference type="ARBA" id="ARBA00023027"/>
    </source>
</evidence>
<dbReference type="AlphaFoldDB" id="A0AB39IXI0"/>
<accession>A0AB39IXI0</accession>
<comment type="subunit">
    <text evidence="6">Homodimer.</text>
</comment>
<comment type="function">
    <text evidence="6">Quinone reductase that provides resistance to thiol-specific stress caused by electrophilic quinones.</text>
</comment>
<gene>
    <name evidence="6" type="primary">azoR</name>
    <name evidence="8" type="ORF">LF929_004640</name>
</gene>
<evidence type="ECO:0000256" key="5">
    <source>
        <dbReference type="ARBA" id="ARBA00048542"/>
    </source>
</evidence>
<dbReference type="Pfam" id="PF02525">
    <property type="entry name" value="Flavodoxin_2"/>
    <property type="match status" value="1"/>
</dbReference>
<proteinExistence type="inferred from homology"/>
<comment type="caution">
    <text evidence="6">Lacks conserved residue(s) required for the propagation of feature annotation.</text>
</comment>
<comment type="cofactor">
    <cofactor evidence="6">
        <name>FMN</name>
        <dbReference type="ChEBI" id="CHEBI:58210"/>
    </cofactor>
    <text evidence="6">Binds 1 FMN per subunit.</text>
</comment>
<dbReference type="GeneID" id="302580935"/>
<dbReference type="SUPFAM" id="SSF52218">
    <property type="entry name" value="Flavoproteins"/>
    <property type="match status" value="1"/>
</dbReference>
<keyword evidence="4 6" id="KW-0520">NAD</keyword>
<dbReference type="GO" id="GO:0009055">
    <property type="term" value="F:electron transfer activity"/>
    <property type="evidence" value="ECO:0007669"/>
    <property type="project" value="UniProtKB-UniRule"/>
</dbReference>
<dbReference type="Gene3D" id="3.40.50.360">
    <property type="match status" value="1"/>
</dbReference>
<evidence type="ECO:0000256" key="6">
    <source>
        <dbReference type="HAMAP-Rule" id="MF_01216"/>
    </source>
</evidence>
<evidence type="ECO:0000259" key="7">
    <source>
        <dbReference type="Pfam" id="PF02525"/>
    </source>
</evidence>
<feature type="binding site" evidence="6">
    <location>
        <begin position="91"/>
        <end position="94"/>
    </location>
    <ligand>
        <name>FMN</name>
        <dbReference type="ChEBI" id="CHEBI:58210"/>
    </ligand>
</feature>
<dbReference type="InterPro" id="IPR023048">
    <property type="entry name" value="NADH:quinone_OxRdtase_FMN_depd"/>
</dbReference>
<dbReference type="PANTHER" id="PTHR43741">
    <property type="entry name" value="FMN-DEPENDENT NADH-AZOREDUCTASE 1"/>
    <property type="match status" value="1"/>
</dbReference>
<comment type="catalytic activity">
    <reaction evidence="6">
        <text>2 a quinone + NADH + H(+) = 2 a 1,4-benzosemiquinone + NAD(+)</text>
        <dbReference type="Rhea" id="RHEA:65952"/>
        <dbReference type="ChEBI" id="CHEBI:15378"/>
        <dbReference type="ChEBI" id="CHEBI:57540"/>
        <dbReference type="ChEBI" id="CHEBI:57945"/>
        <dbReference type="ChEBI" id="CHEBI:132124"/>
        <dbReference type="ChEBI" id="CHEBI:134225"/>
    </reaction>
</comment>
<feature type="domain" description="Flavodoxin-like fold" evidence="7">
    <location>
        <begin position="1"/>
        <end position="195"/>
    </location>
</feature>
<dbReference type="GO" id="GO:0016655">
    <property type="term" value="F:oxidoreductase activity, acting on NAD(P)H, quinone or similar compound as acceptor"/>
    <property type="evidence" value="ECO:0007669"/>
    <property type="project" value="InterPro"/>
</dbReference>
<dbReference type="InterPro" id="IPR029039">
    <property type="entry name" value="Flavoprotein-like_sf"/>
</dbReference>
<dbReference type="GO" id="GO:0010181">
    <property type="term" value="F:FMN binding"/>
    <property type="evidence" value="ECO:0007669"/>
    <property type="project" value="UniProtKB-UniRule"/>
</dbReference>
<reference evidence="8" key="1">
    <citation type="submission" date="2024-07" db="EMBL/GenBank/DDBJ databases">
        <authorList>
            <person name="Pedron J."/>
        </authorList>
    </citation>
    <scope>NUCLEOTIDE SEQUENCE</scope>
    <source>
        <strain evidence="8">A003-S1-M15</strain>
    </source>
</reference>
<dbReference type="EC" id="1.6.5.-" evidence="6"/>
<comment type="similarity">
    <text evidence="6">Belongs to the azoreductase type 1 family.</text>
</comment>
<organism evidence="8">
    <name type="scientific">Dickeya oryzae</name>
    <dbReference type="NCBI Taxonomy" id="1240404"/>
    <lineage>
        <taxon>Bacteria</taxon>
        <taxon>Pseudomonadati</taxon>
        <taxon>Pseudomonadota</taxon>
        <taxon>Gammaproteobacteria</taxon>
        <taxon>Enterobacterales</taxon>
        <taxon>Pectobacteriaceae</taxon>
        <taxon>Dickeya</taxon>
    </lineage>
</organism>